<keyword evidence="3" id="KW-1185">Reference proteome</keyword>
<protein>
    <recommendedName>
        <fullName evidence="4">SMODS-associated and fused to various effectors domain-containing protein</fullName>
    </recommendedName>
</protein>
<keyword evidence="1" id="KW-0812">Transmembrane</keyword>
<gene>
    <name evidence="2" type="ORF">ACFO0C_26200</name>
</gene>
<evidence type="ECO:0000313" key="2">
    <source>
        <dbReference type="EMBL" id="MFC4068435.1"/>
    </source>
</evidence>
<evidence type="ECO:0000256" key="1">
    <source>
        <dbReference type="SAM" id="Phobius"/>
    </source>
</evidence>
<evidence type="ECO:0000313" key="3">
    <source>
        <dbReference type="Proteomes" id="UP001595867"/>
    </source>
</evidence>
<organism evidence="2 3">
    <name type="scientific">Actinoplanes subglobosus</name>
    <dbReference type="NCBI Taxonomy" id="1547892"/>
    <lineage>
        <taxon>Bacteria</taxon>
        <taxon>Bacillati</taxon>
        <taxon>Actinomycetota</taxon>
        <taxon>Actinomycetes</taxon>
        <taxon>Micromonosporales</taxon>
        <taxon>Micromonosporaceae</taxon>
        <taxon>Actinoplanes</taxon>
    </lineage>
</organism>
<proteinExistence type="predicted"/>
<reference evidence="3" key="1">
    <citation type="journal article" date="2019" name="Int. J. Syst. Evol. Microbiol.">
        <title>The Global Catalogue of Microorganisms (GCM) 10K type strain sequencing project: providing services to taxonomists for standard genome sequencing and annotation.</title>
        <authorList>
            <consortium name="The Broad Institute Genomics Platform"/>
            <consortium name="The Broad Institute Genome Sequencing Center for Infectious Disease"/>
            <person name="Wu L."/>
            <person name="Ma J."/>
        </authorList>
    </citation>
    <scope>NUCLEOTIDE SEQUENCE [LARGE SCALE GENOMIC DNA]</scope>
    <source>
        <strain evidence="3">TBRC 5832</strain>
    </source>
</reference>
<feature type="transmembrane region" description="Helical" evidence="1">
    <location>
        <begin position="6"/>
        <end position="32"/>
    </location>
</feature>
<sequence length="284" mass="31519">MSTEIATSILANVLTTVLYVAIAAVALMATIVSNKRRLLMLFGVNGRSASINIYLSRLIVKAGAIETVEPVTKGYEGPVIFRLEHMGAQGIADLFRSKFLAKTPARLREWLSHRSPELSEVRVLIDTSPESMDNLDTSTMVMIGSGVYNSLTKYYLDDHPDSFFRFEKQPDGNRAVQVRRGPRKHQLLRGRGRDAEDRELAIVQRLVDRETGRTAIVCAGMSTSSSYGAARYLVQDWQRLAKRSMGGEFGVVLSFPHQINDVQRTDLVVEPTVLDEMFGGGPGR</sequence>
<dbReference type="EMBL" id="JBHSBL010000019">
    <property type="protein sequence ID" value="MFC4068435.1"/>
    <property type="molecule type" value="Genomic_DNA"/>
</dbReference>
<keyword evidence="1" id="KW-1133">Transmembrane helix</keyword>
<name>A0ABV8IXB7_9ACTN</name>
<keyword evidence="1" id="KW-0472">Membrane</keyword>
<accession>A0ABV8IXB7</accession>
<evidence type="ECO:0008006" key="4">
    <source>
        <dbReference type="Google" id="ProtNLM"/>
    </source>
</evidence>
<dbReference type="Proteomes" id="UP001595867">
    <property type="component" value="Unassembled WGS sequence"/>
</dbReference>
<dbReference type="RefSeq" id="WP_378069335.1">
    <property type="nucleotide sequence ID" value="NZ_JBHSBL010000019.1"/>
</dbReference>
<comment type="caution">
    <text evidence="2">The sequence shown here is derived from an EMBL/GenBank/DDBJ whole genome shotgun (WGS) entry which is preliminary data.</text>
</comment>